<dbReference type="InterPro" id="IPR036388">
    <property type="entry name" value="WH-like_DNA-bd_sf"/>
</dbReference>
<keyword evidence="2" id="KW-0723">Serine/threonine-protein kinase</keyword>
<dbReference type="Gene3D" id="1.25.40.10">
    <property type="entry name" value="Tetratricopeptide repeat domain"/>
    <property type="match status" value="1"/>
</dbReference>
<feature type="domain" description="HTH luxR-type" evidence="1">
    <location>
        <begin position="695"/>
        <end position="760"/>
    </location>
</feature>
<dbReference type="SUPFAM" id="SSF46894">
    <property type="entry name" value="C-terminal effector domain of the bipartite response regulators"/>
    <property type="match status" value="1"/>
</dbReference>
<dbReference type="SUPFAM" id="SSF48452">
    <property type="entry name" value="TPR-like"/>
    <property type="match status" value="1"/>
</dbReference>
<dbReference type="InterPro" id="IPR016032">
    <property type="entry name" value="Sig_transdc_resp-reg_C-effctor"/>
</dbReference>
<evidence type="ECO:0000313" key="2">
    <source>
        <dbReference type="EMBL" id="PYE48108.1"/>
    </source>
</evidence>
<dbReference type="Pfam" id="PF13401">
    <property type="entry name" value="AAA_22"/>
    <property type="match status" value="1"/>
</dbReference>
<dbReference type="InterPro" id="IPR058852">
    <property type="entry name" value="HTH_77"/>
</dbReference>
<dbReference type="GO" id="GO:0004674">
    <property type="term" value="F:protein serine/threonine kinase activity"/>
    <property type="evidence" value="ECO:0007669"/>
    <property type="project" value="UniProtKB-KW"/>
</dbReference>
<dbReference type="PROSITE" id="PS50043">
    <property type="entry name" value="HTH_LUXR_2"/>
    <property type="match status" value="1"/>
</dbReference>
<dbReference type="EMBL" id="QJSX01000033">
    <property type="protein sequence ID" value="PYE48108.1"/>
    <property type="molecule type" value="Genomic_DNA"/>
</dbReference>
<dbReference type="Gene3D" id="1.10.10.10">
    <property type="entry name" value="Winged helix-like DNA-binding domain superfamily/Winged helix DNA-binding domain"/>
    <property type="match status" value="1"/>
</dbReference>
<proteinExistence type="predicted"/>
<dbReference type="InterPro" id="IPR011990">
    <property type="entry name" value="TPR-like_helical_dom_sf"/>
</dbReference>
<dbReference type="SMART" id="SM00421">
    <property type="entry name" value="HTH_LUXR"/>
    <property type="match status" value="1"/>
</dbReference>
<evidence type="ECO:0000313" key="3">
    <source>
        <dbReference type="Proteomes" id="UP000248326"/>
    </source>
</evidence>
<dbReference type="InterPro" id="IPR027417">
    <property type="entry name" value="P-loop_NTPase"/>
</dbReference>
<dbReference type="GO" id="GO:0016887">
    <property type="term" value="F:ATP hydrolysis activity"/>
    <property type="evidence" value="ECO:0007669"/>
    <property type="project" value="InterPro"/>
</dbReference>
<reference evidence="2 3" key="1">
    <citation type="submission" date="2018-06" db="EMBL/GenBank/DDBJ databases">
        <title>Genomic Encyclopedia of Type Strains, Phase IV (KMG-IV): sequencing the most valuable type-strain genomes for metagenomic binning, comparative biology and taxonomic classification.</title>
        <authorList>
            <person name="Goeker M."/>
        </authorList>
    </citation>
    <scope>NUCLEOTIDE SEQUENCE [LARGE SCALE GENOMIC DNA]</scope>
    <source>
        <strain evidence="2 3">DSM 18048</strain>
    </source>
</reference>
<dbReference type="RefSeq" id="WP_110889024.1">
    <property type="nucleotide sequence ID" value="NZ_QJSX01000033.1"/>
</dbReference>
<dbReference type="SUPFAM" id="SSF52540">
    <property type="entry name" value="P-loop containing nucleoside triphosphate hydrolases"/>
    <property type="match status" value="1"/>
</dbReference>
<organism evidence="2 3">
    <name type="scientific">Deinococcus yavapaiensis KR-236</name>
    <dbReference type="NCBI Taxonomy" id="694435"/>
    <lineage>
        <taxon>Bacteria</taxon>
        <taxon>Thermotogati</taxon>
        <taxon>Deinococcota</taxon>
        <taxon>Deinococci</taxon>
        <taxon>Deinococcales</taxon>
        <taxon>Deinococcaceae</taxon>
        <taxon>Deinococcus</taxon>
    </lineage>
</organism>
<keyword evidence="3" id="KW-1185">Reference proteome</keyword>
<dbReference type="PANTHER" id="PTHR47691">
    <property type="entry name" value="REGULATOR-RELATED"/>
    <property type="match status" value="1"/>
</dbReference>
<dbReference type="PRINTS" id="PR00038">
    <property type="entry name" value="HTHLUXR"/>
</dbReference>
<evidence type="ECO:0000259" key="1">
    <source>
        <dbReference type="PROSITE" id="PS50043"/>
    </source>
</evidence>
<dbReference type="InterPro" id="IPR000792">
    <property type="entry name" value="Tscrpt_reg_LuxR_C"/>
</dbReference>
<dbReference type="AlphaFoldDB" id="A0A318RYV1"/>
<gene>
    <name evidence="2" type="ORF">DES52_13314</name>
</gene>
<dbReference type="GO" id="GO:0006355">
    <property type="term" value="P:regulation of DNA-templated transcription"/>
    <property type="evidence" value="ECO:0007669"/>
    <property type="project" value="InterPro"/>
</dbReference>
<sequence>MAVSLPQALPAPPTALIGRSRELVQVRQILNWPEVSLLTLTGPGGVGKTRLALEAARQLAPRFPDGALFVPLAPLERPEQVLRAVARGLGVQESAQDLVETLGATLAGRQLLLVLDNFEHLLEAAPDFGRLMALAPDVTLLVTSRERLRLYGEHEFPVPPLSLPRPEDPMGEAVRLFCERARAVRPDLALGDGELPLVEDICRQLDGLPLAIELAAARVRLLSVSALRDRLTRRLALLTGGARDLPERQQTMRAAIDWSHALLDDQEQRLFARLSVFMGGFSLEAAEAVCGDGLDVLSGLASLTDKSLVSVDMQGGEARYRMLETVREYALESLQSSSEEADVRQAHLRFFLDLGSHLNRLIQGYGRPDLQAVAAAFRQWDEEQPNILSALAYAARLQQEAALSTFAHYFAPLSASRLDYATASPVRGALEAVPRDSSAAGWLQYALAFLAYRRGLFAEGRAFAARSVETFEARGDARGLASAMQVRAYLTLPLDPEAAMRDLQDSLAWTRPNGDNLISVMGLGMLGSLALWQGRWNDARAILDEAIASTEEVRNYIGRAWSQMILAAVDLHDGRTEAAQRLLREVLNVGEQLQNTDLQVGGLYGLAAWLAHEGRFAQAQRFWSAATTLAENRNYDPTLTQSLFAPWVSPALERRHEPEGARAAAEGQALDTTALITRLVAFGVPDEMPAPSAPRTPSTFALTPREREVLSLLAQGLSNKQIAAKLGTGVYTVMDQVKAVLSKLGVPNRAAATRYAIEHGLQ</sequence>
<accession>A0A318RYV1</accession>
<dbReference type="OrthoDB" id="3194665at2"/>
<dbReference type="PANTHER" id="PTHR47691:SF3">
    <property type="entry name" value="HTH-TYPE TRANSCRIPTIONAL REGULATOR RV0890C-RELATED"/>
    <property type="match status" value="1"/>
</dbReference>
<dbReference type="Gene3D" id="3.40.50.300">
    <property type="entry name" value="P-loop containing nucleotide triphosphate hydrolases"/>
    <property type="match status" value="1"/>
</dbReference>
<dbReference type="Pfam" id="PF25872">
    <property type="entry name" value="HTH_77"/>
    <property type="match status" value="1"/>
</dbReference>
<keyword evidence="2" id="KW-0808">Transferase</keyword>
<protein>
    <submittedName>
        <fullName evidence="2">Non-specific serine/threonine protein kinase</fullName>
    </submittedName>
</protein>
<keyword evidence="2" id="KW-0418">Kinase</keyword>
<dbReference type="Pfam" id="PF13424">
    <property type="entry name" value="TPR_12"/>
    <property type="match status" value="1"/>
</dbReference>
<dbReference type="PRINTS" id="PR00364">
    <property type="entry name" value="DISEASERSIST"/>
</dbReference>
<name>A0A318RYV1_9DEIO</name>
<comment type="caution">
    <text evidence="2">The sequence shown here is derived from an EMBL/GenBank/DDBJ whole genome shotgun (WGS) entry which is preliminary data.</text>
</comment>
<dbReference type="Proteomes" id="UP000248326">
    <property type="component" value="Unassembled WGS sequence"/>
</dbReference>
<dbReference type="GO" id="GO:0003677">
    <property type="term" value="F:DNA binding"/>
    <property type="evidence" value="ECO:0007669"/>
    <property type="project" value="InterPro"/>
</dbReference>
<dbReference type="Pfam" id="PF00196">
    <property type="entry name" value="GerE"/>
    <property type="match status" value="1"/>
</dbReference>
<dbReference type="CDD" id="cd06170">
    <property type="entry name" value="LuxR_C_like"/>
    <property type="match status" value="1"/>
</dbReference>
<dbReference type="InterPro" id="IPR049945">
    <property type="entry name" value="AAA_22"/>
</dbReference>